<reference evidence="1 2" key="1">
    <citation type="submission" date="2018-03" db="EMBL/GenBank/DDBJ databases">
        <title>The ancient ancestry and fast evolution of plastids.</title>
        <authorList>
            <person name="Moore K.R."/>
            <person name="Magnabosco C."/>
            <person name="Momper L."/>
            <person name="Gold D.A."/>
            <person name="Bosak T."/>
            <person name="Fournier G.P."/>
        </authorList>
    </citation>
    <scope>NUCLEOTIDE SEQUENCE [LARGE SCALE GENOMIC DNA]</scope>
    <source>
        <strain evidence="1 2">CCALA 016</strain>
    </source>
</reference>
<proteinExistence type="predicted"/>
<dbReference type="EMBL" id="PXOH01000011">
    <property type="protein sequence ID" value="PSF37123.1"/>
    <property type="molecule type" value="Genomic_DNA"/>
</dbReference>
<protein>
    <submittedName>
        <fullName evidence="1">Uncharacterized protein</fullName>
    </submittedName>
</protein>
<reference evidence="1 2" key="2">
    <citation type="submission" date="2018-03" db="EMBL/GenBank/DDBJ databases">
        <authorList>
            <person name="Keele B.F."/>
        </authorList>
    </citation>
    <scope>NUCLEOTIDE SEQUENCE [LARGE SCALE GENOMIC DNA]</scope>
    <source>
        <strain evidence="1 2">CCALA 016</strain>
    </source>
</reference>
<sequence>MLIVPIADQIMREKYELPCQQEYINNDQLLNKLLAISYQEEYHTALRLAAYDAIDLINELQSQQDNNMTQILEQTSQRFDQSYSIPLFVLISKTEMKEYFSSKKTHTEIEGNSFRDYLETYLKTRFPITNVLPIGRQYEEFPFLVFTSYSFNQLREQIFTERQMFISHELNILNLILSYQEV</sequence>
<dbReference type="OrthoDB" id="5557210at2"/>
<dbReference type="RefSeq" id="WP_106457087.1">
    <property type="nucleotide sequence ID" value="NZ_PXOH01000011.1"/>
</dbReference>
<name>A0A2T1LXM0_9CHRO</name>
<evidence type="ECO:0000313" key="1">
    <source>
        <dbReference type="EMBL" id="PSF37123.1"/>
    </source>
</evidence>
<gene>
    <name evidence="1" type="ORF">C7H19_11840</name>
</gene>
<dbReference type="Proteomes" id="UP000239001">
    <property type="component" value="Unassembled WGS sequence"/>
</dbReference>
<organism evidence="1 2">
    <name type="scientific">Aphanothece hegewaldii CCALA 016</name>
    <dbReference type="NCBI Taxonomy" id="2107694"/>
    <lineage>
        <taxon>Bacteria</taxon>
        <taxon>Bacillati</taxon>
        <taxon>Cyanobacteriota</taxon>
        <taxon>Cyanophyceae</taxon>
        <taxon>Oscillatoriophycideae</taxon>
        <taxon>Chroococcales</taxon>
        <taxon>Aphanothecaceae</taxon>
        <taxon>Aphanothece</taxon>
    </lineage>
</organism>
<evidence type="ECO:0000313" key="2">
    <source>
        <dbReference type="Proteomes" id="UP000239001"/>
    </source>
</evidence>
<comment type="caution">
    <text evidence="1">The sequence shown here is derived from an EMBL/GenBank/DDBJ whole genome shotgun (WGS) entry which is preliminary data.</text>
</comment>
<accession>A0A2T1LXM0</accession>
<keyword evidence="2" id="KW-1185">Reference proteome</keyword>
<dbReference type="AlphaFoldDB" id="A0A2T1LXM0"/>